<name>A0ABS1BQ12_9SPHI</name>
<proteinExistence type="predicted"/>
<accession>A0ABS1BQ12</accession>
<keyword evidence="2" id="KW-1185">Reference proteome</keyword>
<evidence type="ECO:0008006" key="3">
    <source>
        <dbReference type="Google" id="ProtNLM"/>
    </source>
</evidence>
<dbReference type="EMBL" id="JAEHFY010000040">
    <property type="protein sequence ID" value="MBK0384519.1"/>
    <property type="molecule type" value="Genomic_DNA"/>
</dbReference>
<evidence type="ECO:0000313" key="2">
    <source>
        <dbReference type="Proteomes" id="UP000660024"/>
    </source>
</evidence>
<dbReference type="Proteomes" id="UP000660024">
    <property type="component" value="Unassembled WGS sequence"/>
</dbReference>
<comment type="caution">
    <text evidence="1">The sequence shown here is derived from an EMBL/GenBank/DDBJ whole genome shotgun (WGS) entry which is preliminary data.</text>
</comment>
<gene>
    <name evidence="1" type="ORF">I5M32_16250</name>
</gene>
<dbReference type="RefSeq" id="WP_200588212.1">
    <property type="nucleotide sequence ID" value="NZ_JAEHFY010000040.1"/>
</dbReference>
<sequence>METLLGFLGGLLIALVPYVWKKYISRPELTIEIIKDGGSSAPKGLSHKNVVNEEGYIDSHTAIRVFELTWRFQIKITNNSELTAFYPELTFNPNGPKFNLMDKLNSLQPIKPTETIVLKAEYRIFEEKTGQERTDIGRQMPEEFEQLGLLLTYQSPQKTIFHTLFAFNEKTNKFIKRKPNVYKNN</sequence>
<evidence type="ECO:0000313" key="1">
    <source>
        <dbReference type="EMBL" id="MBK0384519.1"/>
    </source>
</evidence>
<organism evidence="1 2">
    <name type="scientific">Pedobacter segetis</name>
    <dbReference type="NCBI Taxonomy" id="2793069"/>
    <lineage>
        <taxon>Bacteria</taxon>
        <taxon>Pseudomonadati</taxon>
        <taxon>Bacteroidota</taxon>
        <taxon>Sphingobacteriia</taxon>
        <taxon>Sphingobacteriales</taxon>
        <taxon>Sphingobacteriaceae</taxon>
        <taxon>Pedobacter</taxon>
    </lineage>
</organism>
<protein>
    <recommendedName>
        <fullName evidence="3">DUF4178 domain-containing protein</fullName>
    </recommendedName>
</protein>
<reference evidence="1 2" key="1">
    <citation type="submission" date="2020-12" db="EMBL/GenBank/DDBJ databases">
        <title>Bacterial novel species Pedobacter sp. SD-b isolated from soil.</title>
        <authorList>
            <person name="Jung H.-Y."/>
        </authorList>
    </citation>
    <scope>NUCLEOTIDE SEQUENCE [LARGE SCALE GENOMIC DNA]</scope>
    <source>
        <strain evidence="1 2">SD-b</strain>
    </source>
</reference>